<proteinExistence type="predicted"/>
<organism evidence="1 2">
    <name type="scientific">Corynebacterium poyangense</name>
    <dbReference type="NCBI Taxonomy" id="2684405"/>
    <lineage>
        <taxon>Bacteria</taxon>
        <taxon>Bacillati</taxon>
        <taxon>Actinomycetota</taxon>
        <taxon>Actinomycetes</taxon>
        <taxon>Mycobacteriales</taxon>
        <taxon>Corynebacteriaceae</taxon>
        <taxon>Corynebacterium</taxon>
    </lineage>
</organism>
<dbReference type="Proteomes" id="UP000516320">
    <property type="component" value="Chromosome"/>
</dbReference>
<sequence>MEINKARKAIKSAPLAGFQERTATLRLYVKDKDLLKQAKLAALEDDTSLCQLWEEWALE</sequence>
<dbReference type="EMBL" id="CP046884">
    <property type="protein sequence ID" value="QNQ90387.1"/>
    <property type="molecule type" value="Genomic_DNA"/>
</dbReference>
<accession>A0A7H0SPB2</accession>
<dbReference type="AlphaFoldDB" id="A0A7H0SPB2"/>
<reference evidence="1 2" key="1">
    <citation type="submission" date="2019-12" db="EMBL/GenBank/DDBJ databases">
        <title>Corynebacterium sp. nov., isolated from feces of the Anser Albifrons in China.</title>
        <authorList>
            <person name="Liu Q."/>
        </authorList>
    </citation>
    <scope>NUCLEOTIDE SEQUENCE [LARGE SCALE GENOMIC DNA]</scope>
    <source>
        <strain evidence="1 2">4H37-19</strain>
    </source>
</reference>
<keyword evidence="2" id="KW-1185">Reference proteome</keyword>
<evidence type="ECO:0000313" key="2">
    <source>
        <dbReference type="Proteomes" id="UP000516320"/>
    </source>
</evidence>
<evidence type="ECO:0000313" key="1">
    <source>
        <dbReference type="EMBL" id="QNQ90387.1"/>
    </source>
</evidence>
<protein>
    <submittedName>
        <fullName evidence="1">Uncharacterized protein</fullName>
    </submittedName>
</protein>
<dbReference type="KEGG" id="cpoy:GP475_06860"/>
<name>A0A7H0SPB2_9CORY</name>
<gene>
    <name evidence="1" type="ORF">GP475_06860</name>
</gene>